<dbReference type="InterPro" id="IPR005183">
    <property type="entry name" value="DUF305_CopM-like"/>
</dbReference>
<keyword evidence="1" id="KW-1133">Transmembrane helix</keyword>
<name>A0A7W6DJM6_9RHOB</name>
<dbReference type="RefSeq" id="WP_183962851.1">
    <property type="nucleotide sequence ID" value="NZ_BAABBZ010000012.1"/>
</dbReference>
<comment type="caution">
    <text evidence="3">The sequence shown here is derived from an EMBL/GenBank/DDBJ whole genome shotgun (WGS) entry which is preliminary data.</text>
</comment>
<feature type="transmembrane region" description="Helical" evidence="1">
    <location>
        <begin position="6"/>
        <end position="26"/>
    </location>
</feature>
<dbReference type="EMBL" id="JACIEJ010000001">
    <property type="protein sequence ID" value="MBB3984248.1"/>
    <property type="molecule type" value="Genomic_DNA"/>
</dbReference>
<keyword evidence="4" id="KW-1185">Reference proteome</keyword>
<accession>A0A7W6DJM6</accession>
<dbReference type="AlphaFoldDB" id="A0A7W6DJM6"/>
<dbReference type="InterPro" id="IPR012347">
    <property type="entry name" value="Ferritin-like"/>
</dbReference>
<dbReference type="Proteomes" id="UP000541426">
    <property type="component" value="Unassembled WGS sequence"/>
</dbReference>
<reference evidence="3 4" key="1">
    <citation type="submission" date="2020-08" db="EMBL/GenBank/DDBJ databases">
        <title>Genomic Encyclopedia of Type Strains, Phase IV (KMG-IV): sequencing the most valuable type-strain genomes for metagenomic binning, comparative biology and taxonomic classification.</title>
        <authorList>
            <person name="Goeker M."/>
        </authorList>
    </citation>
    <scope>NUCLEOTIDE SEQUENCE [LARGE SCALE GENOMIC DNA]</scope>
    <source>
        <strain evidence="3 4">DSM 102235</strain>
    </source>
</reference>
<proteinExistence type="predicted"/>
<keyword evidence="1" id="KW-0812">Transmembrane</keyword>
<dbReference type="Pfam" id="PF03713">
    <property type="entry name" value="DUF305"/>
    <property type="match status" value="1"/>
</dbReference>
<evidence type="ECO:0000256" key="1">
    <source>
        <dbReference type="SAM" id="Phobius"/>
    </source>
</evidence>
<feature type="transmembrane region" description="Helical" evidence="1">
    <location>
        <begin position="38"/>
        <end position="57"/>
    </location>
</feature>
<evidence type="ECO:0000313" key="3">
    <source>
        <dbReference type="EMBL" id="MBB3984248.1"/>
    </source>
</evidence>
<evidence type="ECO:0000313" key="4">
    <source>
        <dbReference type="Proteomes" id="UP000541426"/>
    </source>
</evidence>
<protein>
    <recommendedName>
        <fullName evidence="2">DUF305 domain-containing protein</fullName>
    </recommendedName>
</protein>
<organism evidence="3 4">
    <name type="scientific">Sagittula marina</name>
    <dbReference type="NCBI Taxonomy" id="943940"/>
    <lineage>
        <taxon>Bacteria</taxon>
        <taxon>Pseudomonadati</taxon>
        <taxon>Pseudomonadota</taxon>
        <taxon>Alphaproteobacteria</taxon>
        <taxon>Rhodobacterales</taxon>
        <taxon>Roseobacteraceae</taxon>
        <taxon>Sagittula</taxon>
    </lineage>
</organism>
<keyword evidence="1" id="KW-0472">Membrane</keyword>
<feature type="domain" description="DUF305" evidence="2">
    <location>
        <begin position="94"/>
        <end position="147"/>
    </location>
</feature>
<gene>
    <name evidence="3" type="ORF">GGQ68_000559</name>
</gene>
<evidence type="ECO:0000259" key="2">
    <source>
        <dbReference type="Pfam" id="PF03713"/>
    </source>
</evidence>
<dbReference type="Gene3D" id="1.20.1260.10">
    <property type="match status" value="1"/>
</dbReference>
<sequence>MNYARFAAMIVASTLIMFGLMYLNTFALEHVFFSETRIYMALLMGGVMAVVMMAFMADMYPKRAVNLGIMIAGVVIFAVSLFLVRSQITIQGASYMRAMIPHHSIAVMTSTRAEITDARVAKLAAGIADAQQKEIAEMRALIADLEAGRIETDVYVDPEPQVGNIQAALNNTLLSTLDPSPMTPSEAEQVLAQNAECTFQYTGSDNPVLWATNPEGAAAMKLNGVLIALDSTAPGQWAADGVSMTVEELPGLSMRANARLDFGLDQGLQAGFLGFWNC</sequence>
<feature type="transmembrane region" description="Helical" evidence="1">
    <location>
        <begin position="63"/>
        <end position="84"/>
    </location>
</feature>